<protein>
    <submittedName>
        <fullName evidence="2">Uncharacterized protein</fullName>
    </submittedName>
</protein>
<evidence type="ECO:0000313" key="2">
    <source>
        <dbReference type="EMBL" id="CAD0196471.1"/>
    </source>
</evidence>
<evidence type="ECO:0000313" key="3">
    <source>
        <dbReference type="Proteomes" id="UP001154114"/>
    </source>
</evidence>
<keyword evidence="3" id="KW-1185">Reference proteome</keyword>
<accession>A0A9N8PZW0</accession>
<feature type="compositionally biased region" description="Polar residues" evidence="1">
    <location>
        <begin position="125"/>
        <end position="135"/>
    </location>
</feature>
<sequence>MVREVNTETIVARDVAGAGAATGAAAKPSGKLSTLDITPPGLHYPGHYRVKSMISTPHSRDISDVTRVSCELTHARRRFTFPRRHHSCSDHNISQRLLSIPASHRERGNTPPPPRAARPRDALHTLSSRVTSQANADIYQE</sequence>
<dbReference type="AlphaFoldDB" id="A0A9N8PZW0"/>
<gene>
    <name evidence="2" type="ORF">CINC_LOCUS10761</name>
</gene>
<feature type="region of interest" description="Disordered" evidence="1">
    <location>
        <begin position="84"/>
        <end position="141"/>
    </location>
</feature>
<reference evidence="2" key="1">
    <citation type="submission" date="2021-12" db="EMBL/GenBank/DDBJ databases">
        <authorList>
            <person name="King R."/>
        </authorList>
    </citation>
    <scope>NUCLEOTIDE SEQUENCE</scope>
</reference>
<dbReference type="EMBL" id="LR824007">
    <property type="protein sequence ID" value="CAD0196471.1"/>
    <property type="molecule type" value="Genomic_DNA"/>
</dbReference>
<organism evidence="2 3">
    <name type="scientific">Chrysodeixis includens</name>
    <name type="common">Soybean looper</name>
    <name type="synonym">Pseudoplusia includens</name>
    <dbReference type="NCBI Taxonomy" id="689277"/>
    <lineage>
        <taxon>Eukaryota</taxon>
        <taxon>Metazoa</taxon>
        <taxon>Ecdysozoa</taxon>
        <taxon>Arthropoda</taxon>
        <taxon>Hexapoda</taxon>
        <taxon>Insecta</taxon>
        <taxon>Pterygota</taxon>
        <taxon>Neoptera</taxon>
        <taxon>Endopterygota</taxon>
        <taxon>Lepidoptera</taxon>
        <taxon>Glossata</taxon>
        <taxon>Ditrysia</taxon>
        <taxon>Noctuoidea</taxon>
        <taxon>Noctuidae</taxon>
        <taxon>Plusiinae</taxon>
        <taxon>Chrysodeixis</taxon>
    </lineage>
</organism>
<proteinExistence type="predicted"/>
<name>A0A9N8PZW0_CHRIL</name>
<dbReference type="Proteomes" id="UP001154114">
    <property type="component" value="Chromosome 4"/>
</dbReference>
<evidence type="ECO:0000256" key="1">
    <source>
        <dbReference type="SAM" id="MobiDB-lite"/>
    </source>
</evidence>